<dbReference type="Pfam" id="PF12802">
    <property type="entry name" value="MarR_2"/>
    <property type="match status" value="1"/>
</dbReference>
<name>A0A6J6BW94_9ZZZZ</name>
<dbReference type="SMART" id="SM00347">
    <property type="entry name" value="HTH_MARR"/>
    <property type="match status" value="1"/>
</dbReference>
<dbReference type="EMBL" id="CAEZSR010000008">
    <property type="protein sequence ID" value="CAB4542428.1"/>
    <property type="molecule type" value="Genomic_DNA"/>
</dbReference>
<dbReference type="SUPFAM" id="SSF46785">
    <property type="entry name" value="Winged helix' DNA-binding domain"/>
    <property type="match status" value="1"/>
</dbReference>
<reference evidence="2" key="1">
    <citation type="submission" date="2020-05" db="EMBL/GenBank/DDBJ databases">
        <authorList>
            <person name="Chiriac C."/>
            <person name="Salcher M."/>
            <person name="Ghai R."/>
            <person name="Kavagutti S V."/>
        </authorList>
    </citation>
    <scope>NUCLEOTIDE SEQUENCE</scope>
</reference>
<gene>
    <name evidence="2" type="ORF">UFOPK1493_00403</name>
</gene>
<accession>A0A6J6BW94</accession>
<dbReference type="PANTHER" id="PTHR33164:SF43">
    <property type="entry name" value="HTH-TYPE TRANSCRIPTIONAL REPRESSOR YETL"/>
    <property type="match status" value="1"/>
</dbReference>
<dbReference type="AlphaFoldDB" id="A0A6J6BW94"/>
<organism evidence="2">
    <name type="scientific">freshwater metagenome</name>
    <dbReference type="NCBI Taxonomy" id="449393"/>
    <lineage>
        <taxon>unclassified sequences</taxon>
        <taxon>metagenomes</taxon>
        <taxon>ecological metagenomes</taxon>
    </lineage>
</organism>
<dbReference type="PANTHER" id="PTHR33164">
    <property type="entry name" value="TRANSCRIPTIONAL REGULATOR, MARR FAMILY"/>
    <property type="match status" value="1"/>
</dbReference>
<feature type="domain" description="HTH marR-type" evidence="1">
    <location>
        <begin position="8"/>
        <end position="139"/>
    </location>
</feature>
<dbReference type="InterPro" id="IPR036390">
    <property type="entry name" value="WH_DNA-bd_sf"/>
</dbReference>
<dbReference type="InterPro" id="IPR036388">
    <property type="entry name" value="WH-like_DNA-bd_sf"/>
</dbReference>
<evidence type="ECO:0000313" key="2">
    <source>
        <dbReference type="EMBL" id="CAB4542428.1"/>
    </source>
</evidence>
<dbReference type="Gene3D" id="1.10.10.10">
    <property type="entry name" value="Winged helix-like DNA-binding domain superfamily/Winged helix DNA-binding domain"/>
    <property type="match status" value="1"/>
</dbReference>
<sequence>MTADADLERRVLAAVERLGRALRAARQDAATRHQVSQLGLGVLETLSDGVARRIGDLAAELDVSQPTLSEAVNALQRRGLIARTRDPLDMRSSRVSLTEDGRGVAAAVAAELEPVLAAKDSSDAELATTLKVLLREIARLQTAGVITVNRSCLTCHHHQPAAGRAPARCLLLGVPLRDHDLRVDCPEHVERTPVTVAR</sequence>
<dbReference type="GO" id="GO:0003700">
    <property type="term" value="F:DNA-binding transcription factor activity"/>
    <property type="evidence" value="ECO:0007669"/>
    <property type="project" value="InterPro"/>
</dbReference>
<proteinExistence type="predicted"/>
<dbReference type="GO" id="GO:0006950">
    <property type="term" value="P:response to stress"/>
    <property type="evidence" value="ECO:0007669"/>
    <property type="project" value="TreeGrafter"/>
</dbReference>
<protein>
    <submittedName>
        <fullName evidence="2">Unannotated protein</fullName>
    </submittedName>
</protein>
<dbReference type="InterPro" id="IPR039422">
    <property type="entry name" value="MarR/SlyA-like"/>
</dbReference>
<dbReference type="PROSITE" id="PS50995">
    <property type="entry name" value="HTH_MARR_2"/>
    <property type="match status" value="1"/>
</dbReference>
<dbReference type="InterPro" id="IPR000835">
    <property type="entry name" value="HTH_MarR-typ"/>
</dbReference>
<evidence type="ECO:0000259" key="1">
    <source>
        <dbReference type="PROSITE" id="PS50995"/>
    </source>
</evidence>